<dbReference type="InterPro" id="IPR002110">
    <property type="entry name" value="Ankyrin_rpt"/>
</dbReference>
<dbReference type="Proteomes" id="UP000694523">
    <property type="component" value="Unplaced"/>
</dbReference>
<protein>
    <recommendedName>
        <fullName evidence="5">Ankyrin repeat domain 32</fullName>
    </recommendedName>
</protein>
<feature type="repeat" description="ANK" evidence="1">
    <location>
        <begin position="194"/>
        <end position="226"/>
    </location>
</feature>
<dbReference type="AlphaFoldDB" id="A0A8C6UR66"/>
<evidence type="ECO:0000256" key="2">
    <source>
        <dbReference type="SAM" id="Phobius"/>
    </source>
</evidence>
<keyword evidence="2" id="KW-1133">Transmembrane helix</keyword>
<organism evidence="3 4">
    <name type="scientific">Neogobius melanostomus</name>
    <name type="common">round goby</name>
    <dbReference type="NCBI Taxonomy" id="47308"/>
    <lineage>
        <taxon>Eukaryota</taxon>
        <taxon>Metazoa</taxon>
        <taxon>Chordata</taxon>
        <taxon>Craniata</taxon>
        <taxon>Vertebrata</taxon>
        <taxon>Euteleostomi</taxon>
        <taxon>Actinopterygii</taxon>
        <taxon>Neopterygii</taxon>
        <taxon>Teleostei</taxon>
        <taxon>Neoteleostei</taxon>
        <taxon>Acanthomorphata</taxon>
        <taxon>Gobiaria</taxon>
        <taxon>Gobiiformes</taxon>
        <taxon>Gobioidei</taxon>
        <taxon>Gobiidae</taxon>
        <taxon>Benthophilinae</taxon>
        <taxon>Neogobiini</taxon>
        <taxon>Neogobius</taxon>
    </lineage>
</organism>
<evidence type="ECO:0000313" key="4">
    <source>
        <dbReference type="Proteomes" id="UP000694523"/>
    </source>
</evidence>
<dbReference type="SMART" id="SM00248">
    <property type="entry name" value="ANK"/>
    <property type="match status" value="3"/>
</dbReference>
<proteinExistence type="predicted"/>
<dbReference type="GO" id="GO:1990166">
    <property type="term" value="P:protein localization to site of double-strand break"/>
    <property type="evidence" value="ECO:0007669"/>
    <property type="project" value="TreeGrafter"/>
</dbReference>
<name>A0A8C6UR66_9GOBI</name>
<dbReference type="GO" id="GO:0005634">
    <property type="term" value="C:nucleus"/>
    <property type="evidence" value="ECO:0007669"/>
    <property type="project" value="TreeGrafter"/>
</dbReference>
<sequence>MPHSTTYSLEANFRLPSTVFLAFWIGQTSVFWEDFPFFLFFFLPLQNQAMAFTISCASSNTSHQSFQRFGAVIWDVIGVLHHMEEDNGQDAGHTLIFGFLFLSSGSSSSSSCLLVVFVRRCCVHAKGETLLHRACKKNQVETVLKILTLPDCDVNVKDHAGWTPLHEACNHGSTACVQALLHHWPAPVVNSQVGGVSPLHDALLNGHMDIARLLLEHAGSVILQQKDQHGKTPLDLLSDAAQREELLDCARSGDTARRKRATKVQNLPLLEAASFLLTLLIMSYQKETGLHAVTGDAGPRNLRQKMLSILRMHSFEKVSSAWSDQRVVRLLQDVQTLMDVGRVEIQQQHMLLKFVCKLSLYFSVCLLQLLPRSKHYSCFY</sequence>
<dbReference type="InterPro" id="IPR042479">
    <property type="entry name" value="Slf1"/>
</dbReference>
<dbReference type="Gene3D" id="1.25.40.20">
    <property type="entry name" value="Ankyrin repeat-containing domain"/>
    <property type="match status" value="1"/>
</dbReference>
<dbReference type="GO" id="GO:2000781">
    <property type="term" value="P:positive regulation of double-strand break repair"/>
    <property type="evidence" value="ECO:0007669"/>
    <property type="project" value="InterPro"/>
</dbReference>
<dbReference type="SUPFAM" id="SSF48403">
    <property type="entry name" value="Ankyrin repeat"/>
    <property type="match status" value="1"/>
</dbReference>
<keyword evidence="2" id="KW-0472">Membrane</keyword>
<dbReference type="GO" id="GO:0035861">
    <property type="term" value="C:site of double-strand break"/>
    <property type="evidence" value="ECO:0007669"/>
    <property type="project" value="TreeGrafter"/>
</dbReference>
<keyword evidence="2" id="KW-0812">Transmembrane</keyword>
<feature type="repeat" description="ANK" evidence="1">
    <location>
        <begin position="126"/>
        <end position="159"/>
    </location>
</feature>
<keyword evidence="1" id="KW-0040">ANK repeat</keyword>
<dbReference type="Pfam" id="PF12796">
    <property type="entry name" value="Ank_2"/>
    <property type="match status" value="1"/>
</dbReference>
<dbReference type="InterPro" id="IPR036770">
    <property type="entry name" value="Ankyrin_rpt-contain_sf"/>
</dbReference>
<feature type="transmembrane region" description="Helical" evidence="2">
    <location>
        <begin position="20"/>
        <end position="45"/>
    </location>
</feature>
<dbReference type="GO" id="GO:0006974">
    <property type="term" value="P:DNA damage response"/>
    <property type="evidence" value="ECO:0007669"/>
    <property type="project" value="TreeGrafter"/>
</dbReference>
<keyword evidence="4" id="KW-1185">Reference proteome</keyword>
<dbReference type="PANTHER" id="PTHR46677">
    <property type="entry name" value="SMC5-SMC6 COMPLEX LOCALIZATION FACTOR PROTEIN 1"/>
    <property type="match status" value="1"/>
</dbReference>
<evidence type="ECO:0000313" key="3">
    <source>
        <dbReference type="Ensembl" id="ENSNMLP00000039225.1"/>
    </source>
</evidence>
<dbReference type="PROSITE" id="PS50297">
    <property type="entry name" value="ANK_REP_REGION"/>
    <property type="match status" value="2"/>
</dbReference>
<accession>A0A8C6UR66</accession>
<evidence type="ECO:0000256" key="1">
    <source>
        <dbReference type="PROSITE-ProRule" id="PRU00023"/>
    </source>
</evidence>
<evidence type="ECO:0008006" key="5">
    <source>
        <dbReference type="Google" id="ProtNLM"/>
    </source>
</evidence>
<reference evidence="3" key="2">
    <citation type="submission" date="2025-09" db="UniProtKB">
        <authorList>
            <consortium name="Ensembl"/>
        </authorList>
    </citation>
    <scope>IDENTIFICATION</scope>
</reference>
<reference evidence="3" key="1">
    <citation type="submission" date="2025-08" db="UniProtKB">
        <authorList>
            <consortium name="Ensembl"/>
        </authorList>
    </citation>
    <scope>IDENTIFICATION</scope>
</reference>
<dbReference type="Ensembl" id="ENSNMLT00000043643.1">
    <property type="protein sequence ID" value="ENSNMLP00000039225.1"/>
    <property type="gene ID" value="ENSNMLG00000024142.1"/>
</dbReference>
<dbReference type="PANTHER" id="PTHR46677:SF1">
    <property type="entry name" value="SMC5-SMC6 COMPLEX LOCALIZATION FACTOR PROTEIN 1"/>
    <property type="match status" value="1"/>
</dbReference>
<dbReference type="PROSITE" id="PS50088">
    <property type="entry name" value="ANK_REPEAT"/>
    <property type="match status" value="2"/>
</dbReference>